<evidence type="ECO:0000256" key="2">
    <source>
        <dbReference type="ARBA" id="ARBA00023125"/>
    </source>
</evidence>
<feature type="region of interest" description="Disordered" evidence="5">
    <location>
        <begin position="1"/>
        <end position="20"/>
    </location>
</feature>
<dbReference type="PRINTS" id="PR00455">
    <property type="entry name" value="HTHTETR"/>
</dbReference>
<dbReference type="Gene3D" id="1.10.357.10">
    <property type="entry name" value="Tetracycline Repressor, domain 2"/>
    <property type="match status" value="1"/>
</dbReference>
<dbReference type="EMBL" id="BMRG01000031">
    <property type="protein sequence ID" value="GGP86390.1"/>
    <property type="molecule type" value="Genomic_DNA"/>
</dbReference>
<dbReference type="RefSeq" id="WP_189227623.1">
    <property type="nucleotide sequence ID" value="NZ_BMRG01000031.1"/>
</dbReference>
<dbReference type="GO" id="GO:0000976">
    <property type="term" value="F:transcription cis-regulatory region binding"/>
    <property type="evidence" value="ECO:0007669"/>
    <property type="project" value="TreeGrafter"/>
</dbReference>
<dbReference type="AlphaFoldDB" id="A0A918AUG2"/>
<dbReference type="SUPFAM" id="SSF46689">
    <property type="entry name" value="Homeodomain-like"/>
    <property type="match status" value="1"/>
</dbReference>
<evidence type="ECO:0000256" key="3">
    <source>
        <dbReference type="ARBA" id="ARBA00023163"/>
    </source>
</evidence>
<name>A0A918AUG2_9PSEU</name>
<accession>A0A918AUG2</accession>
<sequence>MSTPAAPEPRPPLRERKKQRTREALLATGLRLFAERGFAETTLDELCDEVEVSKRTFFRTFASKEEVAMAPLHDLWELFLRELATATPAGETLVEFLHGVLLTALEGMTDPDWPRRVLVSQRLAERNPSVAAYGLYFCDRTTRAALALLRERFTLPDDLTVLLALDILIAAFHRAQEAWAAAPGPHTRDGLREHADAARTVLPVVLDAPVRAAARVGDS</sequence>
<reference evidence="7" key="1">
    <citation type="journal article" date="2014" name="Int. J. Syst. Evol. Microbiol.">
        <title>Complete genome sequence of Corynebacterium casei LMG S-19264T (=DSM 44701T), isolated from a smear-ripened cheese.</title>
        <authorList>
            <consortium name="US DOE Joint Genome Institute (JGI-PGF)"/>
            <person name="Walter F."/>
            <person name="Albersmeier A."/>
            <person name="Kalinowski J."/>
            <person name="Ruckert C."/>
        </authorList>
    </citation>
    <scope>NUCLEOTIDE SEQUENCE</scope>
    <source>
        <strain evidence="7">JCM 3313</strain>
    </source>
</reference>
<evidence type="ECO:0000313" key="7">
    <source>
        <dbReference type="EMBL" id="GGP86390.1"/>
    </source>
</evidence>
<dbReference type="PANTHER" id="PTHR30055:SF238">
    <property type="entry name" value="MYCOFACTOCIN BIOSYNTHESIS TRANSCRIPTIONAL REGULATOR MFTR-RELATED"/>
    <property type="match status" value="1"/>
</dbReference>
<keyword evidence="8" id="KW-1185">Reference proteome</keyword>
<feature type="compositionally biased region" description="Pro residues" evidence="5">
    <location>
        <begin position="1"/>
        <end position="10"/>
    </location>
</feature>
<dbReference type="InterPro" id="IPR050109">
    <property type="entry name" value="HTH-type_TetR-like_transc_reg"/>
</dbReference>
<evidence type="ECO:0000259" key="6">
    <source>
        <dbReference type="PROSITE" id="PS50977"/>
    </source>
</evidence>
<reference evidence="7" key="2">
    <citation type="submission" date="2020-09" db="EMBL/GenBank/DDBJ databases">
        <authorList>
            <person name="Sun Q."/>
            <person name="Ohkuma M."/>
        </authorList>
    </citation>
    <scope>NUCLEOTIDE SEQUENCE</scope>
    <source>
        <strain evidence="7">JCM 3313</strain>
    </source>
</reference>
<gene>
    <name evidence="7" type="ORF">GCM10010185_70080</name>
</gene>
<evidence type="ECO:0000256" key="1">
    <source>
        <dbReference type="ARBA" id="ARBA00023015"/>
    </source>
</evidence>
<proteinExistence type="predicted"/>
<organism evidence="7 8">
    <name type="scientific">Saccharothrix coeruleofusca</name>
    <dbReference type="NCBI Taxonomy" id="33919"/>
    <lineage>
        <taxon>Bacteria</taxon>
        <taxon>Bacillati</taxon>
        <taxon>Actinomycetota</taxon>
        <taxon>Actinomycetes</taxon>
        <taxon>Pseudonocardiales</taxon>
        <taxon>Pseudonocardiaceae</taxon>
        <taxon>Saccharothrix</taxon>
    </lineage>
</organism>
<dbReference type="InterPro" id="IPR009057">
    <property type="entry name" value="Homeodomain-like_sf"/>
</dbReference>
<dbReference type="InterPro" id="IPR001647">
    <property type="entry name" value="HTH_TetR"/>
</dbReference>
<evidence type="ECO:0000256" key="5">
    <source>
        <dbReference type="SAM" id="MobiDB-lite"/>
    </source>
</evidence>
<feature type="DNA-binding region" description="H-T-H motif" evidence="4">
    <location>
        <begin position="42"/>
        <end position="61"/>
    </location>
</feature>
<dbReference type="PROSITE" id="PS50977">
    <property type="entry name" value="HTH_TETR_2"/>
    <property type="match status" value="1"/>
</dbReference>
<protein>
    <recommendedName>
        <fullName evidence="6">HTH tetR-type domain-containing protein</fullName>
    </recommendedName>
</protein>
<keyword evidence="3" id="KW-0804">Transcription</keyword>
<dbReference type="Pfam" id="PF00440">
    <property type="entry name" value="TetR_N"/>
    <property type="match status" value="1"/>
</dbReference>
<evidence type="ECO:0000256" key="4">
    <source>
        <dbReference type="PROSITE-ProRule" id="PRU00335"/>
    </source>
</evidence>
<feature type="domain" description="HTH tetR-type" evidence="6">
    <location>
        <begin position="19"/>
        <end position="79"/>
    </location>
</feature>
<keyword evidence="2 4" id="KW-0238">DNA-binding</keyword>
<comment type="caution">
    <text evidence="7">The sequence shown here is derived from an EMBL/GenBank/DDBJ whole genome shotgun (WGS) entry which is preliminary data.</text>
</comment>
<dbReference type="Proteomes" id="UP000639606">
    <property type="component" value="Unassembled WGS sequence"/>
</dbReference>
<keyword evidence="1" id="KW-0805">Transcription regulation</keyword>
<dbReference type="PANTHER" id="PTHR30055">
    <property type="entry name" value="HTH-TYPE TRANSCRIPTIONAL REGULATOR RUTR"/>
    <property type="match status" value="1"/>
</dbReference>
<evidence type="ECO:0000313" key="8">
    <source>
        <dbReference type="Proteomes" id="UP000639606"/>
    </source>
</evidence>
<dbReference type="GO" id="GO:0003700">
    <property type="term" value="F:DNA-binding transcription factor activity"/>
    <property type="evidence" value="ECO:0007669"/>
    <property type="project" value="TreeGrafter"/>
</dbReference>